<accession>A0A061S0Q3</accession>
<reference evidence="2" key="1">
    <citation type="submission" date="2014-05" db="EMBL/GenBank/DDBJ databases">
        <title>The transcriptome of the halophilic microalga Tetraselmis sp. GSL018 isolated from the Great Salt Lake, Utah.</title>
        <authorList>
            <person name="Jinkerson R.E."/>
            <person name="D'Adamo S."/>
            <person name="Posewitz M.C."/>
        </authorList>
    </citation>
    <scope>NUCLEOTIDE SEQUENCE</scope>
    <source>
        <strain evidence="2">GSL018</strain>
    </source>
</reference>
<feature type="compositionally biased region" description="Basic residues" evidence="1">
    <location>
        <begin position="117"/>
        <end position="136"/>
    </location>
</feature>
<feature type="compositionally biased region" description="Basic and acidic residues" evidence="1">
    <location>
        <begin position="18"/>
        <end position="32"/>
    </location>
</feature>
<evidence type="ECO:0000313" key="2">
    <source>
        <dbReference type="EMBL" id="JAC76579.1"/>
    </source>
</evidence>
<feature type="non-terminal residue" evidence="2">
    <location>
        <position position="1"/>
    </location>
</feature>
<evidence type="ECO:0000256" key="1">
    <source>
        <dbReference type="SAM" id="MobiDB-lite"/>
    </source>
</evidence>
<name>A0A061S0Q3_9CHLO</name>
<proteinExistence type="predicted"/>
<dbReference type="EMBL" id="GBEZ01008987">
    <property type="protein sequence ID" value="JAC76579.1"/>
    <property type="molecule type" value="Transcribed_RNA"/>
</dbReference>
<sequence length="183" mass="19796">GEANSGPYDQAEAGARAPKGDHARGSPDHHAFDAGSASGGGRAGRRAPGADGGGEAAHQRVRQRGRHPHGRESRGDLQGHGQAHGEAARDPGSLARGAGVGALRSRRGDRRPAAQCRRTRAKRRGSSWRVNRRWPRQRALQAPRQPLLASNPRRPVRAPSSREGCAVGFREECRGERERERER</sequence>
<gene>
    <name evidence="2" type="ORF">TSPGSL018_19801</name>
</gene>
<organism evidence="2">
    <name type="scientific">Tetraselmis sp. GSL018</name>
    <dbReference type="NCBI Taxonomy" id="582737"/>
    <lineage>
        <taxon>Eukaryota</taxon>
        <taxon>Viridiplantae</taxon>
        <taxon>Chlorophyta</taxon>
        <taxon>core chlorophytes</taxon>
        <taxon>Chlorodendrophyceae</taxon>
        <taxon>Chlorodendrales</taxon>
        <taxon>Chlorodendraceae</taxon>
        <taxon>Tetraselmis</taxon>
    </lineage>
</organism>
<feature type="region of interest" description="Disordered" evidence="1">
    <location>
        <begin position="1"/>
        <end position="183"/>
    </location>
</feature>
<dbReference type="AlphaFoldDB" id="A0A061S0Q3"/>
<feature type="non-terminal residue" evidence="2">
    <location>
        <position position="183"/>
    </location>
</feature>
<feature type="compositionally biased region" description="Basic residues" evidence="1">
    <location>
        <begin position="59"/>
        <end position="69"/>
    </location>
</feature>
<protein>
    <submittedName>
        <fullName evidence="2">Uncharacterized protein</fullName>
    </submittedName>
</protein>
<feature type="compositionally biased region" description="Basic and acidic residues" evidence="1">
    <location>
        <begin position="169"/>
        <end position="183"/>
    </location>
</feature>